<sequence>MSAMQFNPATYDAFLRLAQEATVVPVALSLPADIHTPVGVFLKLAGDATDACLFENHRLDRRLPPYTFLGLSPRWVVTGKDGKVELRTSHATLERPETLLQAARRRLRADIPARLANVPELVSGAFGYLAHELAYQLYDGPRRTPPTVEGILASFGTVVVFNHLRQQLQLVVNVATDGRTERLESEYEQACDRLRTLRQQLDGSFPEPPPTTSSGTRAIVSPLTPEQFRRAAEHVEQQITAGRLDSVTLAQRLERPFRAAPFAAYRLLRMSPEPLGTFFFRSGNLTLLGGAANNLVRGEDDTLRAYVATHERPASNTEFEMSLAAAELADDEVAANQHLLFVDATRNDLGQVAGYGSLDLETLSSVEQTPTHLRLVSTLHAKLAPGRDYLDVLAARLPSSLWTGLPKASALRVTTEVEPVRRHHFGSHFCLLAPQIELLACETCQVIEITGQVARFHAFVNLTGDTNLGDALIRGTRPAQYLAAILEQAEAESAQPHHPTSPSATS</sequence>
<evidence type="ECO:0000256" key="3">
    <source>
        <dbReference type="ARBA" id="ARBA00020653"/>
    </source>
</evidence>
<evidence type="ECO:0000259" key="9">
    <source>
        <dbReference type="Pfam" id="PF00425"/>
    </source>
</evidence>
<comment type="subunit">
    <text evidence="2">Heterotetramer consisting of two non-identical subunits: a beta subunit (TrpG) and a large alpha subunit (TrpE).</text>
</comment>
<keyword evidence="6" id="KW-0456">Lyase</keyword>
<evidence type="ECO:0000256" key="2">
    <source>
        <dbReference type="ARBA" id="ARBA00011575"/>
    </source>
</evidence>
<feature type="domain" description="Chorismate-utilising enzyme C-terminal" evidence="9">
    <location>
        <begin position="226"/>
        <end position="441"/>
    </location>
</feature>
<comment type="cofactor">
    <cofactor evidence="1">
        <name>Mg(2+)</name>
        <dbReference type="ChEBI" id="CHEBI:18420"/>
    </cofactor>
</comment>
<evidence type="ECO:0000256" key="6">
    <source>
        <dbReference type="ARBA" id="ARBA00023239"/>
    </source>
</evidence>
<keyword evidence="4" id="KW-0479">Metal-binding</keyword>
<evidence type="ECO:0000259" key="10">
    <source>
        <dbReference type="Pfam" id="PF04715"/>
    </source>
</evidence>
<evidence type="ECO:0000313" key="12">
    <source>
        <dbReference type="Proteomes" id="UP000676506"/>
    </source>
</evidence>
<dbReference type="SUPFAM" id="SSF56322">
    <property type="entry name" value="ADC synthase"/>
    <property type="match status" value="1"/>
</dbReference>
<keyword evidence="12" id="KW-1185">Reference proteome</keyword>
<dbReference type="InterPro" id="IPR006805">
    <property type="entry name" value="Anth_synth_I_N"/>
</dbReference>
<evidence type="ECO:0000256" key="4">
    <source>
        <dbReference type="ARBA" id="ARBA00022723"/>
    </source>
</evidence>
<reference evidence="11 12" key="1">
    <citation type="submission" date="2021-03" db="EMBL/GenBank/DDBJ databases">
        <title>Genomic and phenotypic characterization of Chloracidobacterium isolates provides evidence for multiple species.</title>
        <authorList>
            <person name="Saini M.K."/>
            <person name="Costas A.M.G."/>
            <person name="Tank M."/>
            <person name="Bryant D.A."/>
        </authorList>
    </citation>
    <scope>NUCLEOTIDE SEQUENCE [LARGE SCALE GENOMIC DNA]</scope>
    <source>
        <strain evidence="11 12">BV2-C</strain>
    </source>
</reference>
<organism evidence="11 12">
    <name type="scientific">Chloracidobacterium validum</name>
    <dbReference type="NCBI Taxonomy" id="2821543"/>
    <lineage>
        <taxon>Bacteria</taxon>
        <taxon>Pseudomonadati</taxon>
        <taxon>Acidobacteriota</taxon>
        <taxon>Terriglobia</taxon>
        <taxon>Terriglobales</taxon>
        <taxon>Acidobacteriaceae</taxon>
        <taxon>Chloracidobacterium</taxon>
    </lineage>
</organism>
<evidence type="ECO:0000256" key="7">
    <source>
        <dbReference type="ARBA" id="ARBA00025634"/>
    </source>
</evidence>
<comment type="function">
    <text evidence="7">Part of a heterotetrameric complex that catalyzes the two-step biosynthesis of anthranilate, an intermediate in the biosynthesis of L-tryptophan. In the first step, the glutamine-binding beta subunit (TrpG) of anthranilate synthase (AS) provides the glutamine amidotransferase activity which generates ammonia as a substrate that, along with chorismate, is used in the second step, catalyzed by the large alpha subunit of AS (TrpE) to produce anthranilate. In the absence of TrpG, TrpE can synthesize anthranilate directly from chorismate and high concentrations of ammonia.</text>
</comment>
<dbReference type="InterPro" id="IPR005801">
    <property type="entry name" value="ADC_synthase"/>
</dbReference>
<dbReference type="Pfam" id="PF00425">
    <property type="entry name" value="Chorismate_bind"/>
    <property type="match status" value="1"/>
</dbReference>
<dbReference type="PANTHER" id="PTHR11236:SF48">
    <property type="entry name" value="ISOCHORISMATE SYNTHASE MENF"/>
    <property type="match status" value="1"/>
</dbReference>
<comment type="catalytic activity">
    <reaction evidence="8">
        <text>chorismate + L-glutamine = anthranilate + pyruvate + L-glutamate + H(+)</text>
        <dbReference type="Rhea" id="RHEA:21732"/>
        <dbReference type="ChEBI" id="CHEBI:15361"/>
        <dbReference type="ChEBI" id="CHEBI:15378"/>
        <dbReference type="ChEBI" id="CHEBI:16567"/>
        <dbReference type="ChEBI" id="CHEBI:29748"/>
        <dbReference type="ChEBI" id="CHEBI:29985"/>
        <dbReference type="ChEBI" id="CHEBI:58359"/>
        <dbReference type="EC" id="4.1.3.27"/>
    </reaction>
</comment>
<evidence type="ECO:0000313" key="11">
    <source>
        <dbReference type="EMBL" id="QUW03575.1"/>
    </source>
</evidence>
<accession>A0ABX8BDG2</accession>
<evidence type="ECO:0000256" key="8">
    <source>
        <dbReference type="ARBA" id="ARBA00047683"/>
    </source>
</evidence>
<dbReference type="InterPro" id="IPR015890">
    <property type="entry name" value="Chorismate_C"/>
</dbReference>
<evidence type="ECO:0000256" key="1">
    <source>
        <dbReference type="ARBA" id="ARBA00001946"/>
    </source>
</evidence>
<gene>
    <name evidence="11" type="ORF">J8C06_03830</name>
</gene>
<dbReference type="InterPro" id="IPR019999">
    <property type="entry name" value="Anth_synth_I-like"/>
</dbReference>
<dbReference type="Proteomes" id="UP000676506">
    <property type="component" value="Chromosome 1"/>
</dbReference>
<evidence type="ECO:0000256" key="5">
    <source>
        <dbReference type="ARBA" id="ARBA00022842"/>
    </source>
</evidence>
<dbReference type="RefSeq" id="WP_211429465.1">
    <property type="nucleotide sequence ID" value="NZ_CP072648.1"/>
</dbReference>
<proteinExistence type="predicted"/>
<dbReference type="PANTHER" id="PTHR11236">
    <property type="entry name" value="AMINOBENZOATE/ANTHRANILATE SYNTHASE"/>
    <property type="match status" value="1"/>
</dbReference>
<protein>
    <recommendedName>
        <fullName evidence="3">Anthranilate synthase component 1</fullName>
    </recommendedName>
</protein>
<dbReference type="Pfam" id="PF04715">
    <property type="entry name" value="Anth_synt_I_N"/>
    <property type="match status" value="1"/>
</dbReference>
<keyword evidence="5" id="KW-0460">Magnesium</keyword>
<name>A0ABX8BDG2_9BACT</name>
<dbReference type="EMBL" id="CP072648">
    <property type="protein sequence ID" value="QUW03575.1"/>
    <property type="molecule type" value="Genomic_DNA"/>
</dbReference>
<dbReference type="Gene3D" id="3.60.120.10">
    <property type="entry name" value="Anthranilate synthase"/>
    <property type="match status" value="1"/>
</dbReference>
<feature type="domain" description="Anthranilate synthase component I N-terminal" evidence="10">
    <location>
        <begin position="33"/>
        <end position="170"/>
    </location>
</feature>